<keyword evidence="6 10" id="KW-0547">Nucleotide-binding</keyword>
<evidence type="ECO:0000256" key="6">
    <source>
        <dbReference type="ARBA" id="ARBA00022741"/>
    </source>
</evidence>
<evidence type="ECO:0000256" key="9">
    <source>
        <dbReference type="ARBA" id="ARBA00049563"/>
    </source>
</evidence>
<comment type="caution">
    <text evidence="10">Lacks conserved residue(s) required for the propagation of feature annotation.</text>
</comment>
<keyword evidence="13" id="KW-1185">Reference proteome</keyword>
<dbReference type="InterPro" id="IPR018022">
    <property type="entry name" value="IPT"/>
</dbReference>
<dbReference type="HAMAP" id="MF_00185">
    <property type="entry name" value="IPP_trans"/>
    <property type="match status" value="1"/>
</dbReference>
<evidence type="ECO:0000259" key="11">
    <source>
        <dbReference type="PROSITE" id="PS50052"/>
    </source>
</evidence>
<reference evidence="12 13" key="1">
    <citation type="submission" date="2019-09" db="EMBL/GenBank/DDBJ databases">
        <title>Genomes of Cryomorphaceae.</title>
        <authorList>
            <person name="Bowman J.P."/>
        </authorList>
    </citation>
    <scope>NUCLEOTIDE SEQUENCE [LARGE SCALE GENOMIC DNA]</scope>
    <source>
        <strain evidence="12 13">KCTC 52047</strain>
    </source>
</reference>
<keyword evidence="4 10" id="KW-0808">Transferase</keyword>
<dbReference type="RefSeq" id="WP_151166578.1">
    <property type="nucleotide sequence ID" value="NZ_WACR01000003.1"/>
</dbReference>
<dbReference type="OrthoDB" id="9776390at2"/>
<evidence type="ECO:0000313" key="13">
    <source>
        <dbReference type="Proteomes" id="UP000435357"/>
    </source>
</evidence>
<name>A0A6N6M602_9FLAO</name>
<evidence type="ECO:0000256" key="3">
    <source>
        <dbReference type="ARBA" id="ARBA00005842"/>
    </source>
</evidence>
<feature type="site" description="Interaction with substrate tRNA" evidence="10">
    <location>
        <position position="100"/>
    </location>
</feature>
<dbReference type="PANTHER" id="PTHR11088:SF60">
    <property type="entry name" value="TRNA DIMETHYLALLYLTRANSFERASE"/>
    <property type="match status" value="1"/>
</dbReference>
<dbReference type="InterPro" id="IPR039657">
    <property type="entry name" value="Dimethylallyltransferase"/>
</dbReference>
<dbReference type="Gene3D" id="1.10.20.140">
    <property type="match status" value="1"/>
</dbReference>
<dbReference type="GO" id="GO:0006400">
    <property type="term" value="P:tRNA modification"/>
    <property type="evidence" value="ECO:0007669"/>
    <property type="project" value="TreeGrafter"/>
</dbReference>
<dbReference type="Proteomes" id="UP000435357">
    <property type="component" value="Unassembled WGS sequence"/>
</dbReference>
<dbReference type="GO" id="GO:0052381">
    <property type="term" value="F:tRNA dimethylallyltransferase activity"/>
    <property type="evidence" value="ECO:0007669"/>
    <property type="project" value="UniProtKB-UniRule"/>
</dbReference>
<sequence length="289" mass="33757">MKQLIVITGPTAVGKTDFTIELAKKWNTEIVSCDSRQFYKELSIGTAKPTNDEMQGIPHHFINSHSILEEYNAGKYEIDAVEKINSLFKTHDKVILTGGSGLYINAVLFGIDEMPSVPTEIKEQVASDYKDHGLAFLQYEVEKLDPQFYSEVDDQNHTRLIRALEVMRASGKTFSSFRKNTQRTRPWDTKIYVLNRDRKELHDRINLRVDKMIESGLIDEVKSVEKYKDHRALRTVGYQELFEFIEGSISLERAIELIKRNTRRYAKRQITWFRRLENTTWLYPPFKID</sequence>
<evidence type="ECO:0000256" key="8">
    <source>
        <dbReference type="ARBA" id="ARBA00022842"/>
    </source>
</evidence>
<dbReference type="Pfam" id="PF01715">
    <property type="entry name" value="IPPT"/>
    <property type="match status" value="1"/>
</dbReference>
<dbReference type="PANTHER" id="PTHR11088">
    <property type="entry name" value="TRNA DIMETHYLALLYLTRANSFERASE"/>
    <property type="match status" value="1"/>
</dbReference>
<gene>
    <name evidence="10 12" type="primary">miaA</name>
    <name evidence="12" type="ORF">F3059_03555</name>
</gene>
<dbReference type="AlphaFoldDB" id="A0A6N6M602"/>
<evidence type="ECO:0000256" key="1">
    <source>
        <dbReference type="ARBA" id="ARBA00001946"/>
    </source>
</evidence>
<organism evidence="12 13">
    <name type="scientific">Salibacter halophilus</name>
    <dbReference type="NCBI Taxonomy" id="1803916"/>
    <lineage>
        <taxon>Bacteria</taxon>
        <taxon>Pseudomonadati</taxon>
        <taxon>Bacteroidota</taxon>
        <taxon>Flavobacteriia</taxon>
        <taxon>Flavobacteriales</taxon>
        <taxon>Salibacteraceae</taxon>
        <taxon>Salibacter</taxon>
    </lineage>
</organism>
<comment type="function">
    <text evidence="2 10">Catalyzes the transfer of a dimethylallyl group onto the adenine at position 37 in tRNAs that read codons beginning with uridine, leading to the formation of N6-(dimethylallyl)adenosine (i(6)A).</text>
</comment>
<dbReference type="InterPro" id="IPR027417">
    <property type="entry name" value="P-loop_NTPase"/>
</dbReference>
<comment type="subunit">
    <text evidence="10">Monomer.</text>
</comment>
<protein>
    <recommendedName>
        <fullName evidence="10">tRNA dimethylallyltransferase</fullName>
        <ecNumber evidence="10">2.5.1.75</ecNumber>
    </recommendedName>
    <alternativeName>
        <fullName evidence="10">Dimethylallyl diphosphate:tRNA dimethylallyltransferase</fullName>
        <shortName evidence="10">DMAPP:tRNA dimethylallyltransferase</shortName>
        <shortName evidence="10">DMATase</shortName>
    </alternativeName>
    <alternativeName>
        <fullName evidence="10">Isopentenyl-diphosphate:tRNA isopentenyltransferase</fullName>
        <shortName evidence="10">IPP transferase</shortName>
        <shortName evidence="10">IPPT</shortName>
        <shortName evidence="10">IPTase</shortName>
    </alternativeName>
</protein>
<dbReference type="SUPFAM" id="SSF52540">
    <property type="entry name" value="P-loop containing nucleoside triphosphate hydrolases"/>
    <property type="match status" value="2"/>
</dbReference>
<evidence type="ECO:0000256" key="4">
    <source>
        <dbReference type="ARBA" id="ARBA00022679"/>
    </source>
</evidence>
<keyword evidence="7 10" id="KW-0067">ATP-binding</keyword>
<keyword evidence="8 10" id="KW-0460">Magnesium</keyword>
<comment type="cofactor">
    <cofactor evidence="1 10">
        <name>Mg(2+)</name>
        <dbReference type="ChEBI" id="CHEBI:18420"/>
    </cofactor>
</comment>
<evidence type="ECO:0000313" key="12">
    <source>
        <dbReference type="EMBL" id="KAB1065037.1"/>
    </source>
</evidence>
<dbReference type="PROSITE" id="PS50052">
    <property type="entry name" value="GUANYLATE_KINASE_2"/>
    <property type="match status" value="1"/>
</dbReference>
<accession>A0A6N6M602</accession>
<dbReference type="EMBL" id="WACR01000003">
    <property type="protein sequence ID" value="KAB1065037.1"/>
    <property type="molecule type" value="Genomic_DNA"/>
</dbReference>
<keyword evidence="5 10" id="KW-0819">tRNA processing</keyword>
<dbReference type="Gene3D" id="3.40.50.300">
    <property type="entry name" value="P-loop containing nucleotide triphosphate hydrolases"/>
    <property type="match status" value="1"/>
</dbReference>
<feature type="region of interest" description="Interaction with substrate tRNA" evidence="10">
    <location>
        <begin position="34"/>
        <end position="37"/>
    </location>
</feature>
<comment type="similarity">
    <text evidence="3 10">Belongs to the IPP transferase family.</text>
</comment>
<evidence type="ECO:0000256" key="5">
    <source>
        <dbReference type="ARBA" id="ARBA00022694"/>
    </source>
</evidence>
<feature type="binding site" evidence="10">
    <location>
        <begin position="9"/>
        <end position="16"/>
    </location>
    <ligand>
        <name>ATP</name>
        <dbReference type="ChEBI" id="CHEBI:30616"/>
    </ligand>
</feature>
<evidence type="ECO:0000256" key="2">
    <source>
        <dbReference type="ARBA" id="ARBA00003213"/>
    </source>
</evidence>
<dbReference type="GO" id="GO:0005524">
    <property type="term" value="F:ATP binding"/>
    <property type="evidence" value="ECO:0007669"/>
    <property type="project" value="UniProtKB-UniRule"/>
</dbReference>
<evidence type="ECO:0000256" key="10">
    <source>
        <dbReference type="HAMAP-Rule" id="MF_00185"/>
    </source>
</evidence>
<dbReference type="EC" id="2.5.1.75" evidence="10"/>
<comment type="catalytic activity">
    <reaction evidence="9 10">
        <text>adenosine(37) in tRNA + dimethylallyl diphosphate = N(6)-dimethylallyladenosine(37) in tRNA + diphosphate</text>
        <dbReference type="Rhea" id="RHEA:26482"/>
        <dbReference type="Rhea" id="RHEA-COMP:10162"/>
        <dbReference type="Rhea" id="RHEA-COMP:10375"/>
        <dbReference type="ChEBI" id="CHEBI:33019"/>
        <dbReference type="ChEBI" id="CHEBI:57623"/>
        <dbReference type="ChEBI" id="CHEBI:74411"/>
        <dbReference type="ChEBI" id="CHEBI:74415"/>
        <dbReference type="EC" id="2.5.1.75"/>
    </reaction>
</comment>
<feature type="binding site" evidence="10">
    <location>
        <begin position="11"/>
        <end position="16"/>
    </location>
    <ligand>
        <name>substrate</name>
    </ligand>
</feature>
<dbReference type="NCBIfam" id="TIGR00174">
    <property type="entry name" value="miaA"/>
    <property type="match status" value="1"/>
</dbReference>
<evidence type="ECO:0000256" key="7">
    <source>
        <dbReference type="ARBA" id="ARBA00022840"/>
    </source>
</evidence>
<comment type="caution">
    <text evidence="12">The sequence shown here is derived from an EMBL/GenBank/DDBJ whole genome shotgun (WGS) entry which is preliminary data.</text>
</comment>
<feature type="domain" description="Guanylate kinase-like" evidence="11">
    <location>
        <begin position="2"/>
        <end position="76"/>
    </location>
</feature>
<proteinExistence type="inferred from homology"/>
<dbReference type="InterPro" id="IPR008144">
    <property type="entry name" value="Guanylate_kin-like_dom"/>
</dbReference>